<dbReference type="EMBL" id="LXQA010047345">
    <property type="protein sequence ID" value="MCI01853.1"/>
    <property type="molecule type" value="Genomic_DNA"/>
</dbReference>
<dbReference type="Proteomes" id="UP000265520">
    <property type="component" value="Unassembled WGS sequence"/>
</dbReference>
<sequence length="45" mass="4788">MASSSSSSAVTERRGIPGAQFVEDVQTYLNQLGLDVNSALAFLQE</sequence>
<keyword evidence="2" id="KW-1185">Reference proteome</keyword>
<dbReference type="AlphaFoldDB" id="A0A392NPW8"/>
<evidence type="ECO:0000313" key="1">
    <source>
        <dbReference type="EMBL" id="MCI01853.1"/>
    </source>
</evidence>
<name>A0A392NPW8_9FABA</name>
<evidence type="ECO:0000313" key="2">
    <source>
        <dbReference type="Proteomes" id="UP000265520"/>
    </source>
</evidence>
<protein>
    <submittedName>
        <fullName evidence="1">Prefoldin subunit 3</fullName>
    </submittedName>
</protein>
<accession>A0A392NPW8</accession>
<organism evidence="1 2">
    <name type="scientific">Trifolium medium</name>
    <dbReference type="NCBI Taxonomy" id="97028"/>
    <lineage>
        <taxon>Eukaryota</taxon>
        <taxon>Viridiplantae</taxon>
        <taxon>Streptophyta</taxon>
        <taxon>Embryophyta</taxon>
        <taxon>Tracheophyta</taxon>
        <taxon>Spermatophyta</taxon>
        <taxon>Magnoliopsida</taxon>
        <taxon>eudicotyledons</taxon>
        <taxon>Gunneridae</taxon>
        <taxon>Pentapetalae</taxon>
        <taxon>rosids</taxon>
        <taxon>fabids</taxon>
        <taxon>Fabales</taxon>
        <taxon>Fabaceae</taxon>
        <taxon>Papilionoideae</taxon>
        <taxon>50 kb inversion clade</taxon>
        <taxon>NPAAA clade</taxon>
        <taxon>Hologalegina</taxon>
        <taxon>IRL clade</taxon>
        <taxon>Trifolieae</taxon>
        <taxon>Trifolium</taxon>
    </lineage>
</organism>
<feature type="non-terminal residue" evidence="1">
    <location>
        <position position="45"/>
    </location>
</feature>
<comment type="caution">
    <text evidence="1">The sequence shown here is derived from an EMBL/GenBank/DDBJ whole genome shotgun (WGS) entry which is preliminary data.</text>
</comment>
<reference evidence="1 2" key="1">
    <citation type="journal article" date="2018" name="Front. Plant Sci.">
        <title>Red Clover (Trifolium pratense) and Zigzag Clover (T. medium) - A Picture of Genomic Similarities and Differences.</title>
        <authorList>
            <person name="Dluhosova J."/>
            <person name="Istvanek J."/>
            <person name="Nedelnik J."/>
            <person name="Repkova J."/>
        </authorList>
    </citation>
    <scope>NUCLEOTIDE SEQUENCE [LARGE SCALE GENOMIC DNA]</scope>
    <source>
        <strain evidence="2">cv. 10/8</strain>
        <tissue evidence="1">Leaf</tissue>
    </source>
</reference>
<proteinExistence type="predicted"/>